<evidence type="ECO:0000256" key="1">
    <source>
        <dbReference type="ARBA" id="ARBA00004141"/>
    </source>
</evidence>
<proteinExistence type="inferred from homology"/>
<evidence type="ECO:0000256" key="4">
    <source>
        <dbReference type="ARBA" id="ARBA00022989"/>
    </source>
</evidence>
<comment type="subcellular location">
    <subcellularLocation>
        <location evidence="1">Membrane</location>
        <topology evidence="1">Multi-pass membrane protein</topology>
    </subcellularLocation>
</comment>
<keyword evidence="9" id="KW-1185">Reference proteome</keyword>
<feature type="domain" description="Phosphatidic acid phosphatase type 2/haloperoxidase" evidence="7">
    <location>
        <begin position="111"/>
        <end position="252"/>
    </location>
</feature>
<feature type="transmembrane region" description="Helical" evidence="6">
    <location>
        <begin position="31"/>
        <end position="51"/>
    </location>
</feature>
<dbReference type="CDD" id="cd03390">
    <property type="entry name" value="PAP2_containing_1_like"/>
    <property type="match status" value="1"/>
</dbReference>
<feature type="transmembrane region" description="Helical" evidence="6">
    <location>
        <begin position="80"/>
        <end position="99"/>
    </location>
</feature>
<keyword evidence="3 6" id="KW-0812">Transmembrane</keyword>
<keyword evidence="5 6" id="KW-0472">Membrane</keyword>
<dbReference type="PANTHER" id="PTHR10165">
    <property type="entry name" value="LIPID PHOSPHATE PHOSPHATASE"/>
    <property type="match status" value="1"/>
</dbReference>
<evidence type="ECO:0000256" key="3">
    <source>
        <dbReference type="ARBA" id="ARBA00022692"/>
    </source>
</evidence>
<dbReference type="SMART" id="SM00014">
    <property type="entry name" value="acidPPc"/>
    <property type="match status" value="1"/>
</dbReference>
<evidence type="ECO:0000256" key="5">
    <source>
        <dbReference type="ARBA" id="ARBA00023136"/>
    </source>
</evidence>
<accession>A0ABP1BML5</accession>
<name>A0ABP1BML5_9BRYO</name>
<dbReference type="SUPFAM" id="SSF48317">
    <property type="entry name" value="Acid phosphatase/Vanadium-dependent haloperoxidase"/>
    <property type="match status" value="1"/>
</dbReference>
<dbReference type="EMBL" id="OZ023706">
    <property type="protein sequence ID" value="CAK9877041.1"/>
    <property type="molecule type" value="Genomic_DNA"/>
</dbReference>
<feature type="transmembrane region" description="Helical" evidence="6">
    <location>
        <begin position="106"/>
        <end position="124"/>
    </location>
</feature>
<keyword evidence="4 6" id="KW-1133">Transmembrane helix</keyword>
<organism evidence="8 9">
    <name type="scientific">Sphagnum jensenii</name>
    <dbReference type="NCBI Taxonomy" id="128206"/>
    <lineage>
        <taxon>Eukaryota</taxon>
        <taxon>Viridiplantae</taxon>
        <taxon>Streptophyta</taxon>
        <taxon>Embryophyta</taxon>
        <taxon>Bryophyta</taxon>
        <taxon>Sphagnophytina</taxon>
        <taxon>Sphagnopsida</taxon>
        <taxon>Sphagnales</taxon>
        <taxon>Sphagnaceae</taxon>
        <taxon>Sphagnum</taxon>
    </lineage>
</organism>
<dbReference type="Pfam" id="PF01569">
    <property type="entry name" value="PAP2"/>
    <property type="match status" value="1"/>
</dbReference>
<evidence type="ECO:0000313" key="8">
    <source>
        <dbReference type="EMBL" id="CAK9877041.1"/>
    </source>
</evidence>
<dbReference type="InterPro" id="IPR043216">
    <property type="entry name" value="PAP-like"/>
</dbReference>
<evidence type="ECO:0000256" key="2">
    <source>
        <dbReference type="ARBA" id="ARBA00008816"/>
    </source>
</evidence>
<dbReference type="InterPro" id="IPR000326">
    <property type="entry name" value="PAP2/HPO"/>
</dbReference>
<dbReference type="Proteomes" id="UP001497522">
    <property type="component" value="Chromosome 5"/>
</dbReference>
<dbReference type="PANTHER" id="PTHR10165:SF203">
    <property type="entry name" value="LIPID PHOSPHATE PHOSPHATASE 3, CHLOROPLASTIC-RELATED"/>
    <property type="match status" value="1"/>
</dbReference>
<evidence type="ECO:0000256" key="6">
    <source>
        <dbReference type="SAM" id="Phobius"/>
    </source>
</evidence>
<evidence type="ECO:0000259" key="7">
    <source>
        <dbReference type="SMART" id="SM00014"/>
    </source>
</evidence>
<reference evidence="8" key="1">
    <citation type="submission" date="2024-03" db="EMBL/GenBank/DDBJ databases">
        <authorList>
            <consortium name="ELIXIR-Norway"/>
            <consortium name="Elixir Norway"/>
        </authorList>
    </citation>
    <scope>NUCLEOTIDE SEQUENCE</scope>
</reference>
<feature type="transmembrane region" description="Helical" evidence="6">
    <location>
        <begin position="233"/>
        <end position="252"/>
    </location>
</feature>
<feature type="transmembrane region" description="Helical" evidence="6">
    <location>
        <begin position="207"/>
        <end position="227"/>
    </location>
</feature>
<feature type="transmembrane region" description="Helical" evidence="6">
    <location>
        <begin position="181"/>
        <end position="200"/>
    </location>
</feature>
<sequence length="305" mass="33971">MQNSQLIKQNGGTTLSYHLYSKLGALVKHHYLSWIFVLVLVGIEIAAQLITPYKRYVSRYMFVTGELKYPLKSNTVPFEAVPVIALVIPLIFVLGLNFWKRSIRDTHHAVLGLFTAVLLTAAITDSVKDGIGRPRPDFYARCFGSVNGTDLYDVTGNVICTGSTAVMREAYKSFPSGHTSWSFAGMGYLSMYLAGKLGIFDKKGHSWKLLPVILPLFLAIFVGVTRIDDYWHHWTDVFAGALLGLSAAYFCYRQHFPSLYDEFASKPYAIVVGTRIFHNTTLAGTNSGVPLQSDMSIYNDVERGS</sequence>
<protein>
    <recommendedName>
        <fullName evidence="7">Phosphatidic acid phosphatase type 2/haloperoxidase domain-containing protein</fullName>
    </recommendedName>
</protein>
<gene>
    <name evidence="8" type="ORF">CSSPJE1EN2_LOCUS19083</name>
</gene>
<dbReference type="Gene3D" id="1.20.144.10">
    <property type="entry name" value="Phosphatidic acid phosphatase type 2/haloperoxidase"/>
    <property type="match status" value="1"/>
</dbReference>
<dbReference type="InterPro" id="IPR036938">
    <property type="entry name" value="PAP2/HPO_sf"/>
</dbReference>
<evidence type="ECO:0000313" key="9">
    <source>
        <dbReference type="Proteomes" id="UP001497522"/>
    </source>
</evidence>
<comment type="similarity">
    <text evidence="2">Belongs to the PA-phosphatase related phosphoesterase family.</text>
</comment>